<gene>
    <name evidence="13" type="ORF">E3P90_03284</name>
</gene>
<protein>
    <recommendedName>
        <fullName evidence="15">Cytochrome c oxidase assembly protein COX15</fullName>
    </recommendedName>
</protein>
<organism evidence="13 14">
    <name type="scientific">Wallemia ichthyophaga</name>
    <dbReference type="NCBI Taxonomy" id="245174"/>
    <lineage>
        <taxon>Eukaryota</taxon>
        <taxon>Fungi</taxon>
        <taxon>Dikarya</taxon>
        <taxon>Basidiomycota</taxon>
        <taxon>Wallemiomycotina</taxon>
        <taxon>Wallemiomycetes</taxon>
        <taxon>Wallemiales</taxon>
        <taxon>Wallemiaceae</taxon>
        <taxon>Wallemia</taxon>
    </lineage>
</organism>
<feature type="transmembrane region" description="Helical" evidence="12">
    <location>
        <begin position="147"/>
        <end position="165"/>
    </location>
</feature>
<dbReference type="GO" id="GO:0016653">
    <property type="term" value="F:oxidoreductase activity, acting on NAD(P)H, heme protein as acceptor"/>
    <property type="evidence" value="ECO:0007669"/>
    <property type="project" value="TreeGrafter"/>
</dbReference>
<dbReference type="GO" id="GO:0005743">
    <property type="term" value="C:mitochondrial inner membrane"/>
    <property type="evidence" value="ECO:0007669"/>
    <property type="project" value="TreeGrafter"/>
</dbReference>
<sequence length="464" mass="50485">MFRCLSYSRPVGISGAFRGVHGIQGKNSVHPTRWRIAPFRSIHSQTPPTPTHTPKPTLTHPSASKWLYSLSALIAGIVVVGGVTRLTESGLSITEWKPITGVTLPRGEDWQAEFDKYKQTPEYRMLNSRISLEDFKRIYVMEWAHRVFGRAIGVAFILPAGYLVARRQLSRGMRWAVGGLGLGIAFQGFLGWYMVESGLKEENFAHAGATPRVSQHRLAAHLGAALALYVATLYAGLASARDWAVGGGGSVSGVHQPEKVLGKSATRPLRQFRVLARTGLGVVFLTALSGAFVAGLDAGLIYNEFPWMGEGVSPPWNEVWDKRYSRRADGADLWWRNMTENPSTAQMDHRILATTTLIGTLAMHALALRSPGVKKSLPPLTKTLLNVTSGTVVLQASLGISTLLYLVPIPLAAAHQAGSVALLSAYVALVASLRRPGMAARVRAQWEKGLLQAQSQRKINTTVQ</sequence>
<keyword evidence="3 12" id="KW-0812">Transmembrane</keyword>
<evidence type="ECO:0000256" key="12">
    <source>
        <dbReference type="SAM" id="Phobius"/>
    </source>
</evidence>
<evidence type="ECO:0000313" key="14">
    <source>
        <dbReference type="Proteomes" id="UP000306954"/>
    </source>
</evidence>
<evidence type="ECO:0000256" key="2">
    <source>
        <dbReference type="ARBA" id="ARBA00004141"/>
    </source>
</evidence>
<evidence type="ECO:0000256" key="8">
    <source>
        <dbReference type="ARBA" id="ARBA00023133"/>
    </source>
</evidence>
<dbReference type="GO" id="GO:0120547">
    <property type="term" value="F:heme A synthase activity"/>
    <property type="evidence" value="ECO:0007669"/>
    <property type="project" value="UniProtKB-EC"/>
</dbReference>
<dbReference type="InterPro" id="IPR003780">
    <property type="entry name" value="COX15/CtaA_fam"/>
</dbReference>
<feature type="transmembrane region" description="Helical" evidence="12">
    <location>
        <begin position="177"/>
        <end position="195"/>
    </location>
</feature>
<dbReference type="Proteomes" id="UP000306954">
    <property type="component" value="Unassembled WGS sequence"/>
</dbReference>
<dbReference type="GO" id="GO:0006784">
    <property type="term" value="P:heme A biosynthetic process"/>
    <property type="evidence" value="ECO:0007669"/>
    <property type="project" value="InterPro"/>
</dbReference>
<comment type="caution">
    <text evidence="13">The sequence shown here is derived from an EMBL/GenBank/DDBJ whole genome shotgun (WGS) entry which is preliminary data.</text>
</comment>
<keyword evidence="5 12" id="KW-1133">Transmembrane helix</keyword>
<dbReference type="OMA" id="AFVCYSW"/>
<comment type="subcellular location">
    <subcellularLocation>
        <location evidence="2">Membrane</location>
        <topology evidence="2">Multi-pass membrane protein</topology>
    </subcellularLocation>
</comment>
<feature type="transmembrane region" description="Helical" evidence="12">
    <location>
        <begin position="351"/>
        <end position="372"/>
    </location>
</feature>
<evidence type="ECO:0000256" key="6">
    <source>
        <dbReference type="ARBA" id="ARBA00023002"/>
    </source>
</evidence>
<dbReference type="Pfam" id="PF02628">
    <property type="entry name" value="COX15-CtaA"/>
    <property type="match status" value="1"/>
</dbReference>
<comment type="cofactor">
    <cofactor evidence="1">
        <name>heme b</name>
        <dbReference type="ChEBI" id="CHEBI:60344"/>
    </cofactor>
</comment>
<feature type="transmembrane region" description="Helical" evidence="12">
    <location>
        <begin position="66"/>
        <end position="86"/>
    </location>
</feature>
<evidence type="ECO:0000256" key="4">
    <source>
        <dbReference type="ARBA" id="ARBA00022723"/>
    </source>
</evidence>
<evidence type="ECO:0008006" key="15">
    <source>
        <dbReference type="Google" id="ProtNLM"/>
    </source>
</evidence>
<dbReference type="PANTHER" id="PTHR23289:SF2">
    <property type="entry name" value="CYTOCHROME C OXIDASE ASSEMBLY PROTEIN COX15 HOMOLOG"/>
    <property type="match status" value="1"/>
</dbReference>
<name>A0A4T0H4A4_WALIC</name>
<dbReference type="EMBL" id="SPOF01000042">
    <property type="protein sequence ID" value="TIB09421.1"/>
    <property type="molecule type" value="Genomic_DNA"/>
</dbReference>
<keyword evidence="6" id="KW-0560">Oxidoreductase</keyword>
<proteinExistence type="predicted"/>
<accession>A0A4T0H4A4</accession>
<keyword evidence="4" id="KW-0479">Metal-binding</keyword>
<evidence type="ECO:0000256" key="11">
    <source>
        <dbReference type="ARBA" id="ARBA00048044"/>
    </source>
</evidence>
<feature type="transmembrane region" description="Helical" evidence="12">
    <location>
        <begin position="218"/>
        <end position="237"/>
    </location>
</feature>
<keyword evidence="9 12" id="KW-0472">Membrane</keyword>
<evidence type="ECO:0000256" key="5">
    <source>
        <dbReference type="ARBA" id="ARBA00022989"/>
    </source>
</evidence>
<keyword evidence="8" id="KW-0350">Heme biosynthesis</keyword>
<feature type="transmembrane region" description="Helical" evidence="12">
    <location>
        <begin position="384"/>
        <end position="407"/>
    </location>
</feature>
<comment type="pathway">
    <text evidence="10">Porphyrin-containing compound metabolism; heme A biosynthesis; heme A from heme O: step 1/1.</text>
</comment>
<feature type="transmembrane region" description="Helical" evidence="12">
    <location>
        <begin position="280"/>
        <end position="302"/>
    </location>
</feature>
<evidence type="ECO:0000256" key="9">
    <source>
        <dbReference type="ARBA" id="ARBA00023136"/>
    </source>
</evidence>
<evidence type="ECO:0000313" key="13">
    <source>
        <dbReference type="EMBL" id="TIB09421.1"/>
    </source>
</evidence>
<comment type="catalytic activity">
    <reaction evidence="11">
        <text>Fe(II)-heme o + 2 A + H2O = Fe(II)-heme a + 2 AH2</text>
        <dbReference type="Rhea" id="RHEA:63388"/>
        <dbReference type="ChEBI" id="CHEBI:13193"/>
        <dbReference type="ChEBI" id="CHEBI:15377"/>
        <dbReference type="ChEBI" id="CHEBI:17499"/>
        <dbReference type="ChEBI" id="CHEBI:60530"/>
        <dbReference type="ChEBI" id="CHEBI:61715"/>
        <dbReference type="EC" id="1.17.99.9"/>
    </reaction>
    <physiologicalReaction direction="left-to-right" evidence="11">
        <dbReference type="Rhea" id="RHEA:63389"/>
    </physiologicalReaction>
</comment>
<evidence type="ECO:0000256" key="10">
    <source>
        <dbReference type="ARBA" id="ARBA00044501"/>
    </source>
</evidence>
<keyword evidence="7" id="KW-0408">Iron</keyword>
<dbReference type="AlphaFoldDB" id="A0A4T0H4A4"/>
<feature type="transmembrane region" description="Helical" evidence="12">
    <location>
        <begin position="413"/>
        <end position="433"/>
    </location>
</feature>
<dbReference type="GO" id="GO:0046872">
    <property type="term" value="F:metal ion binding"/>
    <property type="evidence" value="ECO:0007669"/>
    <property type="project" value="UniProtKB-KW"/>
</dbReference>
<evidence type="ECO:0000256" key="3">
    <source>
        <dbReference type="ARBA" id="ARBA00022692"/>
    </source>
</evidence>
<evidence type="ECO:0000256" key="1">
    <source>
        <dbReference type="ARBA" id="ARBA00001970"/>
    </source>
</evidence>
<dbReference type="InterPro" id="IPR023754">
    <property type="entry name" value="HemeA_Synthase_type2"/>
</dbReference>
<evidence type="ECO:0000256" key="7">
    <source>
        <dbReference type="ARBA" id="ARBA00023004"/>
    </source>
</evidence>
<dbReference type="PANTHER" id="PTHR23289">
    <property type="entry name" value="CYTOCHROME C OXIDASE ASSEMBLY PROTEIN COX15"/>
    <property type="match status" value="1"/>
</dbReference>
<reference evidence="13 14" key="1">
    <citation type="submission" date="2019-03" db="EMBL/GenBank/DDBJ databases">
        <title>Sequencing 23 genomes of Wallemia ichthyophaga.</title>
        <authorList>
            <person name="Gostincar C."/>
        </authorList>
    </citation>
    <scope>NUCLEOTIDE SEQUENCE [LARGE SCALE GENOMIC DNA]</scope>
    <source>
        <strain evidence="13 14">EXF-8621</strain>
    </source>
</reference>